<feature type="compositionally biased region" description="Basic and acidic residues" evidence="1">
    <location>
        <begin position="62"/>
        <end position="76"/>
    </location>
</feature>
<keyword evidence="4" id="KW-1185">Reference proteome</keyword>
<dbReference type="RefSeq" id="WP_138080710.1">
    <property type="nucleotide sequence ID" value="NZ_VAJM01000014.1"/>
</dbReference>
<sequence length="90" mass="10081">MPLPRLLLLSLLLALPAASWAQTLPMRPHRLGVPMAPSRATQPSVLRNQPAPAAVTPLPLSRQDRQAYENCPDPRRYGPKARTKKLVRIW</sequence>
<evidence type="ECO:0000313" key="3">
    <source>
        <dbReference type="EMBL" id="TLM89071.1"/>
    </source>
</evidence>
<protein>
    <submittedName>
        <fullName evidence="3">Uncharacterized protein</fullName>
    </submittedName>
</protein>
<gene>
    <name evidence="3" type="ORF">FDY95_21110</name>
</gene>
<dbReference type="OrthoDB" id="887154at2"/>
<dbReference type="EMBL" id="VAJM01000014">
    <property type="protein sequence ID" value="TLM89071.1"/>
    <property type="molecule type" value="Genomic_DNA"/>
</dbReference>
<comment type="caution">
    <text evidence="3">The sequence shown here is derived from an EMBL/GenBank/DDBJ whole genome shotgun (WGS) entry which is preliminary data.</text>
</comment>
<evidence type="ECO:0000313" key="4">
    <source>
        <dbReference type="Proteomes" id="UP000305517"/>
    </source>
</evidence>
<keyword evidence="2" id="KW-0732">Signal</keyword>
<organism evidence="3 4">
    <name type="scientific">Hymenobacter jeollabukensis</name>
    <dbReference type="NCBI Taxonomy" id="2025313"/>
    <lineage>
        <taxon>Bacteria</taxon>
        <taxon>Pseudomonadati</taxon>
        <taxon>Bacteroidota</taxon>
        <taxon>Cytophagia</taxon>
        <taxon>Cytophagales</taxon>
        <taxon>Hymenobacteraceae</taxon>
        <taxon>Hymenobacter</taxon>
    </lineage>
</organism>
<reference evidence="3 4" key="1">
    <citation type="submission" date="2019-05" db="EMBL/GenBank/DDBJ databases">
        <title>Hymenobacter edaphi sp. nov., isolated from abandoned arsenic-contaminated farmland soil.</title>
        <authorList>
            <person name="Nie L."/>
        </authorList>
    </citation>
    <scope>NUCLEOTIDE SEQUENCE [LARGE SCALE GENOMIC DNA]</scope>
    <source>
        <strain evidence="3 4">1-3-3-8</strain>
    </source>
</reference>
<feature type="chain" id="PRO_5024300122" evidence="2">
    <location>
        <begin position="22"/>
        <end position="90"/>
    </location>
</feature>
<dbReference type="Proteomes" id="UP000305517">
    <property type="component" value="Unassembled WGS sequence"/>
</dbReference>
<dbReference type="AlphaFoldDB" id="A0A5R8WJR9"/>
<feature type="region of interest" description="Disordered" evidence="1">
    <location>
        <begin position="28"/>
        <end position="82"/>
    </location>
</feature>
<feature type="signal peptide" evidence="2">
    <location>
        <begin position="1"/>
        <end position="21"/>
    </location>
</feature>
<proteinExistence type="predicted"/>
<name>A0A5R8WJR9_9BACT</name>
<evidence type="ECO:0000256" key="1">
    <source>
        <dbReference type="SAM" id="MobiDB-lite"/>
    </source>
</evidence>
<accession>A0A5R8WJR9</accession>
<evidence type="ECO:0000256" key="2">
    <source>
        <dbReference type="SAM" id="SignalP"/>
    </source>
</evidence>